<gene>
    <name evidence="2" type="ORF">CAL65_00975</name>
</gene>
<evidence type="ECO:0000313" key="3">
    <source>
        <dbReference type="Proteomes" id="UP000256763"/>
    </source>
</evidence>
<evidence type="ECO:0000313" key="2">
    <source>
        <dbReference type="EMBL" id="RFA39407.1"/>
    </source>
</evidence>
<comment type="caution">
    <text evidence="2">The sequence shown here is derived from an EMBL/GenBank/DDBJ whole genome shotgun (WGS) entry which is preliminary data.</text>
</comment>
<sequence>MSTERANNPRLACPHCGSFARIRKSESMTPIYRKAVLECQNADCGWRGTLALEITQTLSPSLNPNPAIQLPISPRVRKQLLAELAPETS</sequence>
<keyword evidence="3" id="KW-1185">Reference proteome</keyword>
<dbReference type="RefSeq" id="WP_220347710.1">
    <property type="nucleotide sequence ID" value="NZ_NFZV01000001.1"/>
</dbReference>
<accession>A0A3E0X1P8</accession>
<dbReference type="EMBL" id="NFZW01000001">
    <property type="protein sequence ID" value="RFA39407.1"/>
    <property type="molecule type" value="Genomic_DNA"/>
</dbReference>
<reference evidence="3" key="1">
    <citation type="submission" date="2017-05" db="EMBL/GenBank/DDBJ databases">
        <authorList>
            <person name="Sharma S."/>
            <person name="Sidhu C."/>
            <person name="Pinnaka A.K."/>
        </authorList>
    </citation>
    <scope>NUCLEOTIDE SEQUENCE [LARGE SCALE GENOMIC DNA]</scope>
    <source>
        <strain evidence="3">AK93</strain>
    </source>
</reference>
<name>A0A3E0X1P8_9GAMM</name>
<evidence type="ECO:0000259" key="1">
    <source>
        <dbReference type="Pfam" id="PF04606"/>
    </source>
</evidence>
<dbReference type="InterPro" id="IPR007684">
    <property type="entry name" value="Znf_Ogr/Delta"/>
</dbReference>
<proteinExistence type="predicted"/>
<feature type="domain" description="Zinc finger Ogr/Delta-type" evidence="1">
    <location>
        <begin position="13"/>
        <end position="58"/>
    </location>
</feature>
<organism evidence="2 3">
    <name type="scientific">Alkalilimnicola ehrlichii</name>
    <dbReference type="NCBI Taxonomy" id="351052"/>
    <lineage>
        <taxon>Bacteria</taxon>
        <taxon>Pseudomonadati</taxon>
        <taxon>Pseudomonadota</taxon>
        <taxon>Gammaproteobacteria</taxon>
        <taxon>Chromatiales</taxon>
        <taxon>Ectothiorhodospiraceae</taxon>
        <taxon>Alkalilimnicola</taxon>
    </lineage>
</organism>
<dbReference type="Proteomes" id="UP000256763">
    <property type="component" value="Unassembled WGS sequence"/>
</dbReference>
<dbReference type="AlphaFoldDB" id="A0A3E0X1P8"/>
<dbReference type="Pfam" id="PF04606">
    <property type="entry name" value="Ogr_Delta"/>
    <property type="match status" value="1"/>
</dbReference>
<protein>
    <recommendedName>
        <fullName evidence="1">Zinc finger Ogr/Delta-type domain-containing protein</fullName>
    </recommendedName>
</protein>